<dbReference type="EMBL" id="ML978220">
    <property type="protein sequence ID" value="KAF2027916.1"/>
    <property type="molecule type" value="Genomic_DNA"/>
</dbReference>
<keyword evidence="1" id="KW-1133">Transmembrane helix</keyword>
<dbReference type="Pfam" id="PF17237">
    <property type="entry name" value="Emr1"/>
    <property type="match status" value="1"/>
</dbReference>
<organism evidence="2 3">
    <name type="scientific">Setomelanomma holmii</name>
    <dbReference type="NCBI Taxonomy" id="210430"/>
    <lineage>
        <taxon>Eukaryota</taxon>
        <taxon>Fungi</taxon>
        <taxon>Dikarya</taxon>
        <taxon>Ascomycota</taxon>
        <taxon>Pezizomycotina</taxon>
        <taxon>Dothideomycetes</taxon>
        <taxon>Pleosporomycetidae</taxon>
        <taxon>Pleosporales</taxon>
        <taxon>Pleosporineae</taxon>
        <taxon>Phaeosphaeriaceae</taxon>
        <taxon>Setomelanomma</taxon>
    </lineage>
</organism>
<keyword evidence="1" id="KW-0472">Membrane</keyword>
<comment type="caution">
    <text evidence="2">The sequence shown here is derived from an EMBL/GenBank/DDBJ whole genome shotgun (WGS) entry which is preliminary data.</text>
</comment>
<name>A0A9P4LIF1_9PLEO</name>
<keyword evidence="1" id="KW-0812">Transmembrane</keyword>
<dbReference type="AlphaFoldDB" id="A0A9P4LIF1"/>
<dbReference type="GO" id="GO:0005739">
    <property type="term" value="C:mitochondrion"/>
    <property type="evidence" value="ECO:0007669"/>
    <property type="project" value="GOC"/>
</dbReference>
<feature type="non-terminal residue" evidence="2">
    <location>
        <position position="1"/>
    </location>
</feature>
<accession>A0A9P4LIF1</accession>
<evidence type="ECO:0000313" key="3">
    <source>
        <dbReference type="Proteomes" id="UP000799777"/>
    </source>
</evidence>
<reference evidence="2" key="1">
    <citation type="journal article" date="2020" name="Stud. Mycol.">
        <title>101 Dothideomycetes genomes: a test case for predicting lifestyles and emergence of pathogens.</title>
        <authorList>
            <person name="Haridas S."/>
            <person name="Albert R."/>
            <person name="Binder M."/>
            <person name="Bloem J."/>
            <person name="Labutti K."/>
            <person name="Salamov A."/>
            <person name="Andreopoulos B."/>
            <person name="Baker S."/>
            <person name="Barry K."/>
            <person name="Bills G."/>
            <person name="Bluhm B."/>
            <person name="Cannon C."/>
            <person name="Castanera R."/>
            <person name="Culley D."/>
            <person name="Daum C."/>
            <person name="Ezra D."/>
            <person name="Gonzalez J."/>
            <person name="Henrissat B."/>
            <person name="Kuo A."/>
            <person name="Liang C."/>
            <person name="Lipzen A."/>
            <person name="Lutzoni F."/>
            <person name="Magnuson J."/>
            <person name="Mondo S."/>
            <person name="Nolan M."/>
            <person name="Ohm R."/>
            <person name="Pangilinan J."/>
            <person name="Park H.-J."/>
            <person name="Ramirez L."/>
            <person name="Alfaro M."/>
            <person name="Sun H."/>
            <person name="Tritt A."/>
            <person name="Yoshinaga Y."/>
            <person name="Zwiers L.-H."/>
            <person name="Turgeon B."/>
            <person name="Goodwin S."/>
            <person name="Spatafora J."/>
            <person name="Crous P."/>
            <person name="Grigoriev I."/>
        </authorList>
    </citation>
    <scope>NUCLEOTIDE SEQUENCE</scope>
    <source>
        <strain evidence="2">CBS 110217</strain>
    </source>
</reference>
<dbReference type="InterPro" id="IPR035195">
    <property type="entry name" value="Emr1"/>
</dbReference>
<gene>
    <name evidence="2" type="ORF">EK21DRAFT_70957</name>
</gene>
<feature type="transmembrane region" description="Helical" evidence="1">
    <location>
        <begin position="28"/>
        <end position="46"/>
    </location>
</feature>
<dbReference type="OrthoDB" id="2122015at2759"/>
<sequence>QPSNLPNLRRLFVEARSDAEESAYSRNAFYNLAIFMSSVAVFSLVAQRMATAGKAIGA</sequence>
<evidence type="ECO:0000313" key="2">
    <source>
        <dbReference type="EMBL" id="KAF2027916.1"/>
    </source>
</evidence>
<evidence type="ECO:0000256" key="1">
    <source>
        <dbReference type="SAM" id="Phobius"/>
    </source>
</evidence>
<proteinExistence type="predicted"/>
<dbReference type="GO" id="GO:0007008">
    <property type="term" value="P:outer mitochondrial membrane organization"/>
    <property type="evidence" value="ECO:0007669"/>
    <property type="project" value="InterPro"/>
</dbReference>
<dbReference type="Proteomes" id="UP000799777">
    <property type="component" value="Unassembled WGS sequence"/>
</dbReference>
<keyword evidence="3" id="KW-1185">Reference proteome</keyword>
<protein>
    <submittedName>
        <fullName evidence="2">Uncharacterized protein</fullName>
    </submittedName>
</protein>